<dbReference type="Pfam" id="PF00934">
    <property type="entry name" value="PE"/>
    <property type="match status" value="1"/>
</dbReference>
<accession>A0A1X0EIZ2</accession>
<reference evidence="2 3" key="1">
    <citation type="submission" date="2017-02" db="EMBL/GenBank/DDBJ databases">
        <title>The new phylogeny of genus Mycobacterium.</title>
        <authorList>
            <person name="Tortoli E."/>
            <person name="Trovato A."/>
            <person name="Cirillo D.M."/>
        </authorList>
    </citation>
    <scope>NUCLEOTIDE SEQUENCE [LARGE SCALE GENOMIC DNA]</scope>
    <source>
        <strain evidence="2 3">DSM 44049</strain>
    </source>
</reference>
<sequence>MSYVVAAPELLSAAAENLAALHSALGVANATAEPLVTNLVSAAADEVSTGIAKLFALHAAEYQAISVQASLFHGQFVQVLTGGAVVYAAAEAASASPLQSLEQSLLALINAPTNALLGR</sequence>
<comment type="caution">
    <text evidence="2">The sequence shown here is derived from an EMBL/GenBank/DDBJ whole genome shotgun (WGS) entry which is preliminary data.</text>
</comment>
<proteinExistence type="predicted"/>
<dbReference type="AlphaFoldDB" id="A0A1X0EIZ2"/>
<evidence type="ECO:0000259" key="1">
    <source>
        <dbReference type="Pfam" id="PF00934"/>
    </source>
</evidence>
<dbReference type="EMBL" id="MVHT01000282">
    <property type="protein sequence ID" value="ORA84606.1"/>
    <property type="molecule type" value="Genomic_DNA"/>
</dbReference>
<dbReference type="Gene3D" id="1.10.287.850">
    <property type="entry name" value="HP0062-like domain"/>
    <property type="match status" value="1"/>
</dbReference>
<protein>
    <submittedName>
        <fullName evidence="2">PE family protein</fullName>
    </submittedName>
</protein>
<gene>
    <name evidence="2" type="ORF">BST27_30780</name>
</gene>
<feature type="non-terminal residue" evidence="2">
    <location>
        <position position="119"/>
    </location>
</feature>
<feature type="domain" description="PE" evidence="1">
    <location>
        <begin position="4"/>
        <end position="93"/>
    </location>
</feature>
<name>A0A1X0EIZ2_MYCIE</name>
<dbReference type="InterPro" id="IPR038332">
    <property type="entry name" value="PPE_sf"/>
</dbReference>
<dbReference type="SUPFAM" id="SSF140459">
    <property type="entry name" value="PE/PPE dimer-like"/>
    <property type="match status" value="1"/>
</dbReference>
<evidence type="ECO:0000313" key="2">
    <source>
        <dbReference type="EMBL" id="ORA84606.1"/>
    </source>
</evidence>
<organism evidence="2 3">
    <name type="scientific">Mycobacterium intermedium</name>
    <dbReference type="NCBI Taxonomy" id="28445"/>
    <lineage>
        <taxon>Bacteria</taxon>
        <taxon>Bacillati</taxon>
        <taxon>Actinomycetota</taxon>
        <taxon>Actinomycetes</taxon>
        <taxon>Mycobacteriales</taxon>
        <taxon>Mycobacteriaceae</taxon>
        <taxon>Mycobacterium</taxon>
        <taxon>Mycobacterium simiae complex</taxon>
    </lineage>
</organism>
<evidence type="ECO:0000313" key="3">
    <source>
        <dbReference type="Proteomes" id="UP000192739"/>
    </source>
</evidence>
<dbReference type="Proteomes" id="UP000192739">
    <property type="component" value="Unassembled WGS sequence"/>
</dbReference>
<dbReference type="InterPro" id="IPR000084">
    <property type="entry name" value="PE-PGRS_N"/>
</dbReference>
<keyword evidence="3" id="KW-1185">Reference proteome</keyword>
<dbReference type="RefSeq" id="WP_083148853.1">
    <property type="nucleotide sequence ID" value="NZ_MVHT01000282.1"/>
</dbReference>